<proteinExistence type="predicted"/>
<protein>
    <submittedName>
        <fullName evidence="2">GDP-mannose 4,6-dehydratase</fullName>
    </submittedName>
</protein>
<gene>
    <name evidence="2" type="ORF">H4O18_02770</name>
</gene>
<dbReference type="PANTHER" id="PTHR43000">
    <property type="entry name" value="DTDP-D-GLUCOSE 4,6-DEHYDRATASE-RELATED"/>
    <property type="match status" value="1"/>
</dbReference>
<dbReference type="Gene3D" id="3.90.25.10">
    <property type="entry name" value="UDP-galactose 4-epimerase, domain 1"/>
    <property type="match status" value="1"/>
</dbReference>
<evidence type="ECO:0000313" key="3">
    <source>
        <dbReference type="Proteomes" id="UP000618952"/>
    </source>
</evidence>
<dbReference type="Proteomes" id="UP000618952">
    <property type="component" value="Unassembled WGS sequence"/>
</dbReference>
<reference evidence="2 3" key="1">
    <citation type="submission" date="2020-08" db="EMBL/GenBank/DDBJ databases">
        <title>Arenibacter gaetbuli sp. nov., isolated from a sand dune.</title>
        <authorList>
            <person name="Park S."/>
            <person name="Yoon J.-H."/>
        </authorList>
    </citation>
    <scope>NUCLEOTIDE SEQUENCE [LARGE SCALE GENOMIC DNA]</scope>
    <source>
        <strain evidence="2 3">BSSL-BM3</strain>
    </source>
</reference>
<comment type="caution">
    <text evidence="2">The sequence shown here is derived from an EMBL/GenBank/DDBJ whole genome shotgun (WGS) entry which is preliminary data.</text>
</comment>
<dbReference type="SUPFAM" id="SSF51735">
    <property type="entry name" value="NAD(P)-binding Rossmann-fold domains"/>
    <property type="match status" value="1"/>
</dbReference>
<evidence type="ECO:0000313" key="2">
    <source>
        <dbReference type="EMBL" id="MBC8766906.1"/>
    </source>
</evidence>
<sequence length="301" mass="34541">MEVHSRKIIFITGITGFTGKHLEEYYSKRGFGVYGTTFTEPSSSNHFKCDILEEEELFKILNKVKPEYIIHLAAISFVAAKDQKNIYNVNIFGTLSLLNAVTKLDYLPTKILIASSAAVYGNIEGELGEELCPQPVNHYGNSKLVMENMVKGYYDRLNIIIVRPFNYTGTGQENHFLIPKIVSHYKENKKEIELGNINVYREFNDVHYVVKCYTELLFSKFKSDIFNVCSGNAININYILSVMNQLAGYAIKVNVNPKFVRKNEIDILKGNPRKLFAHIGDFTNEFTFNNTLEHMYNENRI</sequence>
<dbReference type="InterPro" id="IPR016040">
    <property type="entry name" value="NAD(P)-bd_dom"/>
</dbReference>
<name>A0ABR7QI82_9FLAO</name>
<dbReference type="Gene3D" id="3.40.50.720">
    <property type="entry name" value="NAD(P)-binding Rossmann-like Domain"/>
    <property type="match status" value="1"/>
</dbReference>
<dbReference type="EMBL" id="JACLHY010000001">
    <property type="protein sequence ID" value="MBC8766906.1"/>
    <property type="molecule type" value="Genomic_DNA"/>
</dbReference>
<dbReference type="Pfam" id="PF16363">
    <property type="entry name" value="GDP_Man_Dehyd"/>
    <property type="match status" value="1"/>
</dbReference>
<evidence type="ECO:0000259" key="1">
    <source>
        <dbReference type="Pfam" id="PF16363"/>
    </source>
</evidence>
<organism evidence="2 3">
    <name type="scientific">Arenibacter arenosicollis</name>
    <dbReference type="NCBI Taxonomy" id="2762274"/>
    <lineage>
        <taxon>Bacteria</taxon>
        <taxon>Pseudomonadati</taxon>
        <taxon>Bacteroidota</taxon>
        <taxon>Flavobacteriia</taxon>
        <taxon>Flavobacteriales</taxon>
        <taxon>Flavobacteriaceae</taxon>
        <taxon>Arenibacter</taxon>
    </lineage>
</organism>
<accession>A0ABR7QI82</accession>
<keyword evidence="3" id="KW-1185">Reference proteome</keyword>
<feature type="domain" description="NAD(P)-binding" evidence="1">
    <location>
        <begin position="10"/>
        <end position="295"/>
    </location>
</feature>
<dbReference type="InterPro" id="IPR036291">
    <property type="entry name" value="NAD(P)-bd_dom_sf"/>
</dbReference>